<organism evidence="3 4">
    <name type="scientific">Tanacetum coccineum</name>
    <dbReference type="NCBI Taxonomy" id="301880"/>
    <lineage>
        <taxon>Eukaryota</taxon>
        <taxon>Viridiplantae</taxon>
        <taxon>Streptophyta</taxon>
        <taxon>Embryophyta</taxon>
        <taxon>Tracheophyta</taxon>
        <taxon>Spermatophyta</taxon>
        <taxon>Magnoliopsida</taxon>
        <taxon>eudicotyledons</taxon>
        <taxon>Gunneridae</taxon>
        <taxon>Pentapetalae</taxon>
        <taxon>asterids</taxon>
        <taxon>campanulids</taxon>
        <taxon>Asterales</taxon>
        <taxon>Asteraceae</taxon>
        <taxon>Asteroideae</taxon>
        <taxon>Anthemideae</taxon>
        <taxon>Anthemidinae</taxon>
        <taxon>Tanacetum</taxon>
    </lineage>
</organism>
<proteinExistence type="predicted"/>
<dbReference type="Gene3D" id="4.10.60.10">
    <property type="entry name" value="Zinc finger, CCHC-type"/>
    <property type="match status" value="1"/>
</dbReference>
<dbReference type="InterPro" id="IPR036875">
    <property type="entry name" value="Znf_CCHC_sf"/>
</dbReference>
<dbReference type="Proteomes" id="UP001151760">
    <property type="component" value="Unassembled WGS sequence"/>
</dbReference>
<evidence type="ECO:0000313" key="4">
    <source>
        <dbReference type="Proteomes" id="UP001151760"/>
    </source>
</evidence>
<feature type="coiled-coil region" evidence="1">
    <location>
        <begin position="412"/>
        <end position="439"/>
    </location>
</feature>
<reference evidence="3" key="1">
    <citation type="journal article" date="2022" name="Int. J. Mol. Sci.">
        <title>Draft Genome of Tanacetum Coccineum: Genomic Comparison of Closely Related Tanacetum-Family Plants.</title>
        <authorList>
            <person name="Yamashiro T."/>
            <person name="Shiraishi A."/>
            <person name="Nakayama K."/>
            <person name="Satake H."/>
        </authorList>
    </citation>
    <scope>NUCLEOTIDE SEQUENCE</scope>
</reference>
<dbReference type="SUPFAM" id="SSF57756">
    <property type="entry name" value="Retrovirus zinc finger-like domains"/>
    <property type="match status" value="1"/>
</dbReference>
<evidence type="ECO:0000256" key="1">
    <source>
        <dbReference type="SAM" id="Coils"/>
    </source>
</evidence>
<reference evidence="3" key="2">
    <citation type="submission" date="2022-01" db="EMBL/GenBank/DDBJ databases">
        <authorList>
            <person name="Yamashiro T."/>
            <person name="Shiraishi A."/>
            <person name="Satake H."/>
            <person name="Nakayama K."/>
        </authorList>
    </citation>
    <scope>NUCLEOTIDE SEQUENCE</scope>
</reference>
<keyword evidence="1" id="KW-0175">Coiled coil</keyword>
<accession>A0ABQ4XX69</accession>
<feature type="compositionally biased region" description="Polar residues" evidence="2">
    <location>
        <begin position="573"/>
        <end position="594"/>
    </location>
</feature>
<sequence>MDQDSLHMVVASKVPMLKPGAYELWRMRMEQYIQMVDYALWEVIENGNTAPKTTLMEGVEKVIPPTTAKEKAQKRLELKGRSTLLMGIPNEHQLKFNSIKDAKSLLQAIEKRHTIVWRNKPEIDTLSLDDPYNNLKIYEPEVKGTSSSSTNTQNVAFVPSKSTSSTNGAVTTAHGATTASTQATTVNSTTIDSLSDAVICAFFASQPNSPQLDNEDLQQIHPVDLEEMDLRWQMAMLTMRAMIFLKNTGRKFFVNGTETIRFDKSKVECYNCHKKGHFARKYRAPRNQENMNRDNTKSVPVETTTSNTLISCDGLGNYDRSDQAEEGPTNFALMAYSSISSNSEVSTDSNGSSSCLENVLKEQNEQLLKELRTSELNDIAYKTGLESVEARLLVYKKKESVYEEDIKVLKRETELRRKLELAQKQKDKIQLTVEKFKNSSKKLNKLLDCQIVDKCKTGLGYNVVPPPYTGNFMPPKHDLSFSGLEEFVNEPIVSEPTVKKPVVETSEAKVSEAKSKAVRKSNGALIIKDWVSDSEEEDVPQAKIEKKTVKSSFAKIEFVKSKEQVKSPRKTTVKQGDQNRQNTHTPRSNQRNWNNMMSQRLESNFKMINKACYVCGSFDHL</sequence>
<feature type="region of interest" description="Disordered" evidence="2">
    <location>
        <begin position="564"/>
        <end position="594"/>
    </location>
</feature>
<evidence type="ECO:0000313" key="3">
    <source>
        <dbReference type="EMBL" id="GJS69944.1"/>
    </source>
</evidence>
<dbReference type="EMBL" id="BQNB010009899">
    <property type="protein sequence ID" value="GJS69944.1"/>
    <property type="molecule type" value="Genomic_DNA"/>
</dbReference>
<gene>
    <name evidence="3" type="ORF">Tco_0702785</name>
</gene>
<comment type="caution">
    <text evidence="3">The sequence shown here is derived from an EMBL/GenBank/DDBJ whole genome shotgun (WGS) entry which is preliminary data.</text>
</comment>
<keyword evidence="4" id="KW-1185">Reference proteome</keyword>
<protein>
    <submittedName>
        <fullName evidence="3">Ribonuclease H-like domain-containing protein</fullName>
    </submittedName>
</protein>
<name>A0ABQ4XX69_9ASTR</name>
<evidence type="ECO:0000256" key="2">
    <source>
        <dbReference type="SAM" id="MobiDB-lite"/>
    </source>
</evidence>